<organism evidence="1 2">
    <name type="scientific">Rhizopogon vesiculosus</name>
    <dbReference type="NCBI Taxonomy" id="180088"/>
    <lineage>
        <taxon>Eukaryota</taxon>
        <taxon>Fungi</taxon>
        <taxon>Dikarya</taxon>
        <taxon>Basidiomycota</taxon>
        <taxon>Agaricomycotina</taxon>
        <taxon>Agaricomycetes</taxon>
        <taxon>Agaricomycetidae</taxon>
        <taxon>Boletales</taxon>
        <taxon>Suillineae</taxon>
        <taxon>Rhizopogonaceae</taxon>
        <taxon>Rhizopogon</taxon>
    </lineage>
</organism>
<reference evidence="1 2" key="1">
    <citation type="submission" date="2016-03" db="EMBL/GenBank/DDBJ databases">
        <title>Comparative genomics of the ectomycorrhizal sister species Rhizopogon vinicolor and Rhizopogon vesiculosus (Basidiomycota: Boletales) reveals a divergence of the mating type B locus.</title>
        <authorList>
            <person name="Mujic A.B."/>
            <person name="Kuo A."/>
            <person name="Tritt A."/>
            <person name="Lipzen A."/>
            <person name="Chen C."/>
            <person name="Johnson J."/>
            <person name="Sharma A."/>
            <person name="Barry K."/>
            <person name="Grigoriev I.V."/>
            <person name="Spatafora J.W."/>
        </authorList>
    </citation>
    <scope>NUCLEOTIDE SEQUENCE [LARGE SCALE GENOMIC DNA]</scope>
    <source>
        <strain evidence="1 2">AM-OR11-056</strain>
    </source>
</reference>
<proteinExistence type="predicted"/>
<protein>
    <submittedName>
        <fullName evidence="1">Uncharacterized protein</fullName>
    </submittedName>
</protein>
<keyword evidence="2" id="KW-1185">Reference proteome</keyword>
<dbReference type="Proteomes" id="UP000183567">
    <property type="component" value="Unassembled WGS sequence"/>
</dbReference>
<evidence type="ECO:0000313" key="1">
    <source>
        <dbReference type="EMBL" id="OJA12455.1"/>
    </source>
</evidence>
<gene>
    <name evidence="1" type="ORF">AZE42_08055</name>
</gene>
<dbReference type="OrthoDB" id="2675275at2759"/>
<name>A0A1J8PVG4_9AGAM</name>
<accession>A0A1J8PVG4</accession>
<evidence type="ECO:0000313" key="2">
    <source>
        <dbReference type="Proteomes" id="UP000183567"/>
    </source>
</evidence>
<dbReference type="EMBL" id="LVVM01004659">
    <property type="protein sequence ID" value="OJA12455.1"/>
    <property type="molecule type" value="Genomic_DNA"/>
</dbReference>
<sequence length="675" mass="76287">MTLTACGALSYIVAIVAAVVYTDCPFQTRISSAIRRTITSSRLKQFLTRISVIGRTIISPRLQQFLTRIPSVIRTTVFPCLQHDEASSDHRRGVSLDPRHGEVSTVSAMEWILKTSTNPDVVRSALELLPSLPTSTNVDLVLLSKRVQDMFKACFDPDGNTTLKHSALAYGKALIHLFCTHPAVRPDISKDNTGWNIWTSWRKLYLPSALQLCEISYRRMVKAREDAKAALELQYQADTRSALRMAVAAGLDRFTNSDDINLVWDGQFQLVSNPPEVDWLMDCAEHFYKINDVCVAGDALLLLSGVPNQPLSLAIRARIAPFLNSSSSDPGSDFSSELLRLRHIALRAAFQSLDSSPCDESFSHAVLNSICPSSPSDCTIRNDGITDDVQLPNAIDLLNFTKWPEGSDLKTSPLYKIQFLILRVLPTPNVDNLERYIPYCNALVRCVGADQLPCLRATALHITRTIREDLIERSVARVDTLRDLIKYDEALLAIFYADGKENSPNLNADDLHYLRFIFAFAKRYGSRLSKHRLIGRYNTIMEHWCSFDDNHQTPSLCTFYLTGILFRIQEDAPDFHVGKNRRWDLLREAWHSADKYDRLYDDDIDILRTLVVGTSMYMPSDVSRTDLEILREWLGNALYQLGSRQPLPDRGIVSAVRALKDKNYATFRILVLSFM</sequence>
<dbReference type="AlphaFoldDB" id="A0A1J8PVG4"/>
<comment type="caution">
    <text evidence="1">The sequence shown here is derived from an EMBL/GenBank/DDBJ whole genome shotgun (WGS) entry which is preliminary data.</text>
</comment>